<protein>
    <submittedName>
        <fullName evidence="1">Uncharacterized protein</fullName>
    </submittedName>
</protein>
<organism evidence="1 2">
    <name type="scientific">Sphingobacterium hungaricum</name>
    <dbReference type="NCBI Taxonomy" id="2082723"/>
    <lineage>
        <taxon>Bacteria</taxon>
        <taxon>Pseudomonadati</taxon>
        <taxon>Bacteroidota</taxon>
        <taxon>Sphingobacteriia</taxon>
        <taxon>Sphingobacteriales</taxon>
        <taxon>Sphingobacteriaceae</taxon>
        <taxon>Sphingobacterium</taxon>
    </lineage>
</organism>
<evidence type="ECO:0000313" key="2">
    <source>
        <dbReference type="Proteomes" id="UP000616201"/>
    </source>
</evidence>
<sequence length="72" mass="8284">MERYRNSGGDSGVSSFEIGADYITVKFSGTTRIYRYSYRKAGQNHVETMKRLARNGSGLNSYINRYVKNLYD</sequence>
<keyword evidence="2" id="KW-1185">Reference proteome</keyword>
<comment type="caution">
    <text evidence="1">The sequence shown here is derived from an EMBL/GenBank/DDBJ whole genome shotgun (WGS) entry which is preliminary data.</text>
</comment>
<dbReference type="Proteomes" id="UP000616201">
    <property type="component" value="Unassembled WGS sequence"/>
</dbReference>
<proteinExistence type="predicted"/>
<reference evidence="1" key="1">
    <citation type="submission" date="2018-02" db="EMBL/GenBank/DDBJ databases">
        <authorList>
            <person name="Vasarhelyi B.M."/>
            <person name="Deshmukh S."/>
            <person name="Balint B."/>
            <person name="Kukolya J."/>
        </authorList>
    </citation>
    <scope>NUCLEOTIDE SEQUENCE</scope>
    <source>
        <strain evidence="1">KB22</strain>
    </source>
</reference>
<accession>A0A928UX37</accession>
<evidence type="ECO:0000313" key="1">
    <source>
        <dbReference type="EMBL" id="MBE8712704.1"/>
    </source>
</evidence>
<name>A0A928UX37_9SPHI</name>
<dbReference type="AlphaFoldDB" id="A0A928UX37"/>
<dbReference type="RefSeq" id="WP_196936610.1">
    <property type="nucleotide sequence ID" value="NZ_MU158698.1"/>
</dbReference>
<dbReference type="EMBL" id="PRDK01000002">
    <property type="protein sequence ID" value="MBE8712704.1"/>
    <property type="molecule type" value="Genomic_DNA"/>
</dbReference>
<gene>
    <name evidence="1" type="ORF">C4F49_03295</name>
</gene>